<evidence type="ECO:0000313" key="10">
    <source>
        <dbReference type="EMBL" id="OIQ95159.1"/>
    </source>
</evidence>
<dbReference type="InterPro" id="IPR006062">
    <property type="entry name" value="His_biosynth"/>
</dbReference>
<evidence type="ECO:0000256" key="7">
    <source>
        <dbReference type="ARBA" id="ARBA00022605"/>
    </source>
</evidence>
<protein>
    <recommendedName>
        <fullName evidence="5">1-(5-phosphoribosyl)-5-[(5-phosphoribosylamino)methylideneamino]imidazole-4-carboxamideisomerase</fullName>
        <ecNumber evidence="5">5.3.1.16</ecNumber>
    </recommendedName>
</protein>
<dbReference type="HAMAP" id="MF_01014">
    <property type="entry name" value="HisA"/>
    <property type="match status" value="1"/>
</dbReference>
<dbReference type="SUPFAM" id="SSF51366">
    <property type="entry name" value="Ribulose-phoshate binding barrel"/>
    <property type="match status" value="1"/>
</dbReference>
<evidence type="ECO:0000256" key="3">
    <source>
        <dbReference type="ARBA" id="ARBA00005133"/>
    </source>
</evidence>
<evidence type="ECO:0000256" key="4">
    <source>
        <dbReference type="ARBA" id="ARBA00009667"/>
    </source>
</evidence>
<comment type="similarity">
    <text evidence="4">Belongs to the HisA/HisF family.</text>
</comment>
<evidence type="ECO:0000256" key="9">
    <source>
        <dbReference type="ARBA" id="ARBA00023235"/>
    </source>
</evidence>
<dbReference type="PANTHER" id="PTHR43090">
    <property type="entry name" value="1-(5-PHOSPHORIBOSYL)-5-[(5-PHOSPHORIBOSYLAMINO)METHYLIDENEAMINO] IMIDAZOLE-4-CARBOXAMIDE ISOMERASE"/>
    <property type="match status" value="1"/>
</dbReference>
<dbReference type="GO" id="GO:0000162">
    <property type="term" value="P:L-tryptophan biosynthetic process"/>
    <property type="evidence" value="ECO:0007669"/>
    <property type="project" value="TreeGrafter"/>
</dbReference>
<sequence length="239" mass="26073">MIIIPAIDIIDGKCVRLTQGDYHQKTIYNEHPLEVAKQFEDAGLQRLHLVDLDGAKAGAVKNWKVLETIAANTSLIIDFGGGIKTEKDVDLVFNSGAALATVGSIAVKNKNIFLSWLEKYGADKFLLGADVKDEKIAVAGWLETTDIDIYDFIESYVQKGVQQIFCTDVSKDGKLEGPSIELYKNIISKFPSLHFIASGGVATIDDLIELNKIGCAAAIVGKAIYEGRIEISDLKKLNN</sequence>
<dbReference type="Gene3D" id="3.20.20.70">
    <property type="entry name" value="Aldolase class I"/>
    <property type="match status" value="1"/>
</dbReference>
<dbReference type="PANTHER" id="PTHR43090:SF2">
    <property type="entry name" value="1-(5-PHOSPHORIBOSYL)-5-[(5-PHOSPHORIBOSYLAMINO)METHYLIDENEAMINO] IMIDAZOLE-4-CARBOXAMIDE ISOMERASE"/>
    <property type="match status" value="1"/>
</dbReference>
<dbReference type="GO" id="GO:0003949">
    <property type="term" value="F:1-(5-phosphoribosyl)-5-[(5-phosphoribosylamino)methylideneamino]imidazole-4-carboxamide isomerase activity"/>
    <property type="evidence" value="ECO:0007669"/>
    <property type="project" value="UniProtKB-EC"/>
</dbReference>
<proteinExistence type="inferred from homology"/>
<dbReference type="Pfam" id="PF00977">
    <property type="entry name" value="His_biosynth"/>
    <property type="match status" value="1"/>
</dbReference>
<evidence type="ECO:0000256" key="8">
    <source>
        <dbReference type="ARBA" id="ARBA00023102"/>
    </source>
</evidence>
<dbReference type="AlphaFoldDB" id="A0A1J5RT60"/>
<evidence type="ECO:0000256" key="2">
    <source>
        <dbReference type="ARBA" id="ARBA00004496"/>
    </source>
</evidence>
<keyword evidence="9 10" id="KW-0413">Isomerase</keyword>
<dbReference type="NCBIfam" id="TIGR00007">
    <property type="entry name" value="1-(5-phosphoribosyl)-5-[(5-phosphoribosylamino)methylideneamino]imidazole-4-carboxamide isomerase"/>
    <property type="match status" value="1"/>
</dbReference>
<name>A0A1J5RT60_9ZZZZ</name>
<dbReference type="GO" id="GO:0000105">
    <property type="term" value="P:L-histidine biosynthetic process"/>
    <property type="evidence" value="ECO:0007669"/>
    <property type="project" value="UniProtKB-UniPathway"/>
</dbReference>
<dbReference type="InterPro" id="IPR011060">
    <property type="entry name" value="RibuloseP-bd_barrel"/>
</dbReference>
<evidence type="ECO:0000256" key="6">
    <source>
        <dbReference type="ARBA" id="ARBA00022490"/>
    </source>
</evidence>
<dbReference type="EC" id="5.3.1.16" evidence="5"/>
<organism evidence="10">
    <name type="scientific">mine drainage metagenome</name>
    <dbReference type="NCBI Taxonomy" id="410659"/>
    <lineage>
        <taxon>unclassified sequences</taxon>
        <taxon>metagenomes</taxon>
        <taxon>ecological metagenomes</taxon>
    </lineage>
</organism>
<dbReference type="InterPro" id="IPR023016">
    <property type="entry name" value="HisA/PriA"/>
</dbReference>
<keyword evidence="7" id="KW-0028">Amino-acid biosynthesis</keyword>
<dbReference type="CDD" id="cd04732">
    <property type="entry name" value="HisA"/>
    <property type="match status" value="1"/>
</dbReference>
<comment type="caution">
    <text evidence="10">The sequence shown here is derived from an EMBL/GenBank/DDBJ whole genome shotgun (WGS) entry which is preliminary data.</text>
</comment>
<dbReference type="UniPathway" id="UPA00031">
    <property type="reaction ID" value="UER00009"/>
</dbReference>
<accession>A0A1J5RT60</accession>
<keyword evidence="6" id="KW-0963">Cytoplasm</keyword>
<dbReference type="InterPro" id="IPR006063">
    <property type="entry name" value="HisA_bact_arch"/>
</dbReference>
<comment type="subcellular location">
    <subcellularLocation>
        <location evidence="2">Cytoplasm</location>
    </subcellularLocation>
</comment>
<evidence type="ECO:0000256" key="1">
    <source>
        <dbReference type="ARBA" id="ARBA00000901"/>
    </source>
</evidence>
<dbReference type="EMBL" id="MLJW01000172">
    <property type="protein sequence ID" value="OIQ95159.1"/>
    <property type="molecule type" value="Genomic_DNA"/>
</dbReference>
<gene>
    <name evidence="10" type="primary">hisA_9</name>
    <name evidence="10" type="ORF">GALL_228560</name>
</gene>
<dbReference type="GO" id="GO:0005737">
    <property type="term" value="C:cytoplasm"/>
    <property type="evidence" value="ECO:0007669"/>
    <property type="project" value="UniProtKB-SubCell"/>
</dbReference>
<keyword evidence="8" id="KW-0368">Histidine biosynthesis</keyword>
<comment type="catalytic activity">
    <reaction evidence="1">
        <text>1-(5-phospho-beta-D-ribosyl)-5-[(5-phospho-beta-D-ribosylamino)methylideneamino]imidazole-4-carboxamide = 5-[(5-phospho-1-deoxy-D-ribulos-1-ylimino)methylamino]-1-(5-phospho-beta-D-ribosyl)imidazole-4-carboxamide</text>
        <dbReference type="Rhea" id="RHEA:15469"/>
        <dbReference type="ChEBI" id="CHEBI:58435"/>
        <dbReference type="ChEBI" id="CHEBI:58525"/>
        <dbReference type="EC" id="5.3.1.16"/>
    </reaction>
</comment>
<dbReference type="FunFam" id="3.20.20.70:FF:000009">
    <property type="entry name" value="1-(5-phosphoribosyl)-5-[(5-phosphoribosylamino)methylideneamino] imidazole-4-carboxamide isomerase"/>
    <property type="match status" value="1"/>
</dbReference>
<comment type="pathway">
    <text evidence="3">Amino-acid biosynthesis; L-histidine biosynthesis; L-histidine from 5-phospho-alpha-D-ribose 1-diphosphate: step 4/9.</text>
</comment>
<evidence type="ECO:0000256" key="5">
    <source>
        <dbReference type="ARBA" id="ARBA00012550"/>
    </source>
</evidence>
<dbReference type="InterPro" id="IPR044524">
    <property type="entry name" value="Isoase_HisA-like"/>
</dbReference>
<reference evidence="10" key="1">
    <citation type="submission" date="2016-10" db="EMBL/GenBank/DDBJ databases">
        <title>Sequence of Gallionella enrichment culture.</title>
        <authorList>
            <person name="Poehlein A."/>
            <person name="Muehling M."/>
            <person name="Daniel R."/>
        </authorList>
    </citation>
    <scope>NUCLEOTIDE SEQUENCE</scope>
</reference>
<dbReference type="InterPro" id="IPR013785">
    <property type="entry name" value="Aldolase_TIM"/>
</dbReference>